<accession>A0A0F9NE87</accession>
<evidence type="ECO:0000313" key="1">
    <source>
        <dbReference type="EMBL" id="KKN17825.1"/>
    </source>
</evidence>
<sequence length="66" mass="7162">MVDREYAFGWLVLGMGYTVPKAANIAANASTPNIERWAGQQKQALTAFAKLLSSDSVRSEDGTKND</sequence>
<name>A0A0F9NE87_9ZZZZ</name>
<reference evidence="1" key="1">
    <citation type="journal article" date="2015" name="Nature">
        <title>Complex archaea that bridge the gap between prokaryotes and eukaryotes.</title>
        <authorList>
            <person name="Spang A."/>
            <person name="Saw J.H."/>
            <person name="Jorgensen S.L."/>
            <person name="Zaremba-Niedzwiedzka K."/>
            <person name="Martijn J."/>
            <person name="Lind A.E."/>
            <person name="van Eijk R."/>
            <person name="Schleper C."/>
            <person name="Guy L."/>
            <person name="Ettema T.J."/>
        </authorList>
    </citation>
    <scope>NUCLEOTIDE SEQUENCE</scope>
</reference>
<dbReference type="AlphaFoldDB" id="A0A0F9NE87"/>
<comment type="caution">
    <text evidence="1">The sequence shown here is derived from an EMBL/GenBank/DDBJ whole genome shotgun (WGS) entry which is preliminary data.</text>
</comment>
<organism evidence="1">
    <name type="scientific">marine sediment metagenome</name>
    <dbReference type="NCBI Taxonomy" id="412755"/>
    <lineage>
        <taxon>unclassified sequences</taxon>
        <taxon>metagenomes</taxon>
        <taxon>ecological metagenomes</taxon>
    </lineage>
</organism>
<protein>
    <submittedName>
        <fullName evidence="1">Uncharacterized protein</fullName>
    </submittedName>
</protein>
<dbReference type="EMBL" id="LAZR01003486">
    <property type="protein sequence ID" value="KKN17825.1"/>
    <property type="molecule type" value="Genomic_DNA"/>
</dbReference>
<proteinExistence type="predicted"/>
<gene>
    <name evidence="1" type="ORF">LCGC14_0962070</name>
</gene>